<evidence type="ECO:0000259" key="3">
    <source>
        <dbReference type="Pfam" id="PF00884"/>
    </source>
</evidence>
<feature type="chain" id="PRO_5022239153" evidence="2">
    <location>
        <begin position="31"/>
        <end position="528"/>
    </location>
</feature>
<proteinExistence type="predicted"/>
<dbReference type="EMBL" id="CP036271">
    <property type="protein sequence ID" value="QDT53733.1"/>
    <property type="molecule type" value="Genomic_DNA"/>
</dbReference>
<dbReference type="Gene3D" id="3.40.720.10">
    <property type="entry name" value="Alkaline Phosphatase, subunit A"/>
    <property type="match status" value="1"/>
</dbReference>
<dbReference type="Pfam" id="PF00884">
    <property type="entry name" value="Sulfatase"/>
    <property type="match status" value="1"/>
</dbReference>
<keyword evidence="4" id="KW-0378">Hydrolase</keyword>
<accession>A0A517SC87</accession>
<reference evidence="4 5" key="1">
    <citation type="submission" date="2019-02" db="EMBL/GenBank/DDBJ databases">
        <title>Deep-cultivation of Planctomycetes and their phenomic and genomic characterization uncovers novel biology.</title>
        <authorList>
            <person name="Wiegand S."/>
            <person name="Jogler M."/>
            <person name="Boedeker C."/>
            <person name="Pinto D."/>
            <person name="Vollmers J."/>
            <person name="Rivas-Marin E."/>
            <person name="Kohn T."/>
            <person name="Peeters S.H."/>
            <person name="Heuer A."/>
            <person name="Rast P."/>
            <person name="Oberbeckmann S."/>
            <person name="Bunk B."/>
            <person name="Jeske O."/>
            <person name="Meyerdierks A."/>
            <person name="Storesund J.E."/>
            <person name="Kallscheuer N."/>
            <person name="Luecker S."/>
            <person name="Lage O.M."/>
            <person name="Pohl T."/>
            <person name="Merkel B.J."/>
            <person name="Hornburger P."/>
            <person name="Mueller R.-W."/>
            <person name="Bruemmer F."/>
            <person name="Labrenz M."/>
            <person name="Spormann A.M."/>
            <person name="Op den Camp H."/>
            <person name="Overmann J."/>
            <person name="Amann R."/>
            <person name="Jetten M.S.M."/>
            <person name="Mascher T."/>
            <person name="Medema M.H."/>
            <person name="Devos D.P."/>
            <person name="Kaster A.-K."/>
            <person name="Ovreas L."/>
            <person name="Rohde M."/>
            <person name="Galperin M.Y."/>
            <person name="Jogler C."/>
        </authorList>
    </citation>
    <scope>NUCLEOTIDE SEQUENCE [LARGE SCALE GENOMIC DNA]</scope>
    <source>
        <strain evidence="4 5">Pan44</strain>
    </source>
</reference>
<dbReference type="SUPFAM" id="SSF53649">
    <property type="entry name" value="Alkaline phosphatase-like"/>
    <property type="match status" value="1"/>
</dbReference>
<dbReference type="OrthoDB" id="9762324at2"/>
<dbReference type="PANTHER" id="PTHR46615">
    <property type="entry name" value="ARYLSULFATASE K"/>
    <property type="match status" value="1"/>
</dbReference>
<evidence type="ECO:0000313" key="5">
    <source>
        <dbReference type="Proteomes" id="UP000315700"/>
    </source>
</evidence>
<feature type="region of interest" description="Disordered" evidence="1">
    <location>
        <begin position="496"/>
        <end position="528"/>
    </location>
</feature>
<organism evidence="4 5">
    <name type="scientific">Caulifigura coniformis</name>
    <dbReference type="NCBI Taxonomy" id="2527983"/>
    <lineage>
        <taxon>Bacteria</taxon>
        <taxon>Pseudomonadati</taxon>
        <taxon>Planctomycetota</taxon>
        <taxon>Planctomycetia</taxon>
        <taxon>Planctomycetales</taxon>
        <taxon>Planctomycetaceae</taxon>
        <taxon>Caulifigura</taxon>
    </lineage>
</organism>
<dbReference type="CDD" id="cd16155">
    <property type="entry name" value="sulfatase_like"/>
    <property type="match status" value="1"/>
</dbReference>
<name>A0A517SC87_9PLAN</name>
<dbReference type="InterPro" id="IPR017850">
    <property type="entry name" value="Alkaline_phosphatase_core_sf"/>
</dbReference>
<evidence type="ECO:0000313" key="4">
    <source>
        <dbReference type="EMBL" id="QDT53733.1"/>
    </source>
</evidence>
<dbReference type="InParanoid" id="A0A517SC87"/>
<dbReference type="EC" id="3.1.6.1" evidence="4"/>
<feature type="signal peptide" evidence="2">
    <location>
        <begin position="1"/>
        <end position="30"/>
    </location>
</feature>
<feature type="domain" description="Sulfatase N-terminal" evidence="3">
    <location>
        <begin position="35"/>
        <end position="370"/>
    </location>
</feature>
<sequence precursor="true">MRDSKRSSALARAATIAFAVVLCLAGDSRAADSRPNFLFILVDDQSPFDLRLYNPHSILDTPNIDRLAAEGMTFDGAYHMGAFIGGVCTPSRHMIMCGRTVWHLPNSPNALAEGKCPPNLEQQTIPAVFRRAGYATMRTCKTGNSYEAANKMFEVRRDASKRGGDAETGSAWHARQVLDYLDERASSKDDRPFLIHFGFSHPHDTRMGTPELLAKYGAVNHADSNSLPPANEKQPALPIGYLPAHPFPHGHPGLRDETTVSGVWERRDERTMRNEVGRQFACSENIDIQIGHVLKRLEAMGQLENTYVIYTSDHGIAIGRHGLQGKQNLYQHTWRVPFIVRGPGIRPGSRVEGNIYLLDLLSTLCDIADVPRPETNEGISFKPVLLGQKPATRDLLYGVYNGGTKPGMRCVRQGDWKLIKYDVLEGTVRETQLFNLRENPDEYLSQHHAAEVVAMTGRSPSTSQRNLADDPRYAEKLAEMEALLLSEMRRLDDPWRLWNQPKDGLTSPPEAAPRNPRRNRANAAPAAP</sequence>
<dbReference type="AlphaFoldDB" id="A0A517SC87"/>
<protein>
    <submittedName>
        <fullName evidence="4">Arylsulfatase</fullName>
        <ecNumber evidence="4">3.1.6.1</ecNumber>
    </submittedName>
</protein>
<dbReference type="Proteomes" id="UP000315700">
    <property type="component" value="Chromosome"/>
</dbReference>
<dbReference type="InterPro" id="IPR000917">
    <property type="entry name" value="Sulfatase_N"/>
</dbReference>
<dbReference type="RefSeq" id="WP_145029177.1">
    <property type="nucleotide sequence ID" value="NZ_CP036271.1"/>
</dbReference>
<gene>
    <name evidence="4" type="ORF">Pan44_17560</name>
</gene>
<keyword evidence="2" id="KW-0732">Signal</keyword>
<evidence type="ECO:0000256" key="2">
    <source>
        <dbReference type="SAM" id="SignalP"/>
    </source>
</evidence>
<dbReference type="PANTHER" id="PTHR46615:SF1">
    <property type="entry name" value="ARYLSULFATASE K"/>
    <property type="match status" value="1"/>
</dbReference>
<dbReference type="InterPro" id="IPR051849">
    <property type="entry name" value="GAG-degrading_sulfatase"/>
</dbReference>
<dbReference type="KEGG" id="ccos:Pan44_17560"/>
<evidence type="ECO:0000256" key="1">
    <source>
        <dbReference type="SAM" id="MobiDB-lite"/>
    </source>
</evidence>
<dbReference type="GO" id="GO:0015024">
    <property type="term" value="F:glucuronate-2-sulfatase activity"/>
    <property type="evidence" value="ECO:0007669"/>
    <property type="project" value="TreeGrafter"/>
</dbReference>
<dbReference type="GO" id="GO:0004065">
    <property type="term" value="F:arylsulfatase activity"/>
    <property type="evidence" value="ECO:0007669"/>
    <property type="project" value="UniProtKB-EC"/>
</dbReference>
<keyword evidence="5" id="KW-1185">Reference proteome</keyword>